<evidence type="ECO:0000256" key="1">
    <source>
        <dbReference type="SAM" id="Phobius"/>
    </source>
</evidence>
<proteinExistence type="predicted"/>
<feature type="transmembrane region" description="Helical" evidence="1">
    <location>
        <begin position="7"/>
        <end position="26"/>
    </location>
</feature>
<dbReference type="RefSeq" id="WP_074431135.1">
    <property type="nucleotide sequence ID" value="NZ_CAPH01000016.1"/>
</dbReference>
<accession>A0ABY5V3N2</accession>
<dbReference type="GeneID" id="82890980"/>
<evidence type="ECO:0000313" key="3">
    <source>
        <dbReference type="Proteomes" id="UP001059295"/>
    </source>
</evidence>
<keyword evidence="1" id="KW-1133">Transmembrane helix</keyword>
<feature type="transmembrane region" description="Helical" evidence="1">
    <location>
        <begin position="38"/>
        <end position="57"/>
    </location>
</feature>
<dbReference type="Proteomes" id="UP001059295">
    <property type="component" value="Chromosome"/>
</dbReference>
<sequence>MRKRMEKYGLTLIGVVLGALAGYFYYRQVGCVDGSCPITSSPWLSSVWGAAFGGLLASMFKRKPKEDENGR</sequence>
<protein>
    <submittedName>
        <fullName evidence="2">DUF6132 family protein</fullName>
    </submittedName>
</protein>
<organism evidence="2 3">
    <name type="scientific">Alistipes ihumii AP11</name>
    <dbReference type="NCBI Taxonomy" id="1211813"/>
    <lineage>
        <taxon>Bacteria</taxon>
        <taxon>Pseudomonadati</taxon>
        <taxon>Bacteroidota</taxon>
        <taxon>Bacteroidia</taxon>
        <taxon>Bacteroidales</taxon>
        <taxon>Rikenellaceae</taxon>
        <taxon>Alistipes</taxon>
    </lineage>
</organism>
<dbReference type="Pfam" id="PF19628">
    <property type="entry name" value="DUF6132"/>
    <property type="match status" value="1"/>
</dbReference>
<keyword evidence="1" id="KW-0472">Membrane</keyword>
<reference evidence="2" key="1">
    <citation type="journal article" date="2022" name="Cell">
        <title>Design, construction, and in vivo augmentation of a complex gut microbiome.</title>
        <authorList>
            <person name="Cheng A.G."/>
            <person name="Ho P.Y."/>
            <person name="Aranda-Diaz A."/>
            <person name="Jain S."/>
            <person name="Yu F.B."/>
            <person name="Meng X."/>
            <person name="Wang M."/>
            <person name="Iakiviak M."/>
            <person name="Nagashima K."/>
            <person name="Zhao A."/>
            <person name="Murugkar P."/>
            <person name="Patil A."/>
            <person name="Atabakhsh K."/>
            <person name="Weakley A."/>
            <person name="Yan J."/>
            <person name="Brumbaugh A.R."/>
            <person name="Higginbottom S."/>
            <person name="Dimas A."/>
            <person name="Shiver A.L."/>
            <person name="Deutschbauer A."/>
            <person name="Neff N."/>
            <person name="Sonnenburg J.L."/>
            <person name="Huang K.C."/>
            <person name="Fischbach M.A."/>
        </authorList>
    </citation>
    <scope>NUCLEOTIDE SEQUENCE</scope>
    <source>
        <strain evidence="2">AP11</strain>
    </source>
</reference>
<evidence type="ECO:0000313" key="2">
    <source>
        <dbReference type="EMBL" id="UWN58051.1"/>
    </source>
</evidence>
<keyword evidence="1" id="KW-0812">Transmembrane</keyword>
<gene>
    <name evidence="2" type="ORF">NQ491_04560</name>
</gene>
<keyword evidence="3" id="KW-1185">Reference proteome</keyword>
<dbReference type="EMBL" id="CP102294">
    <property type="protein sequence ID" value="UWN58051.1"/>
    <property type="molecule type" value="Genomic_DNA"/>
</dbReference>
<name>A0ABY5V3N2_9BACT</name>
<dbReference type="InterPro" id="IPR045764">
    <property type="entry name" value="DUF6132"/>
</dbReference>